<dbReference type="GO" id="GO:0043565">
    <property type="term" value="F:sequence-specific DNA binding"/>
    <property type="evidence" value="ECO:0007669"/>
    <property type="project" value="InterPro"/>
</dbReference>
<dbReference type="Gene3D" id="2.130.10.10">
    <property type="entry name" value="YVTN repeat-like/Quinoprotein amine dehydrogenase"/>
    <property type="match status" value="3"/>
</dbReference>
<keyword evidence="3" id="KW-0804">Transcription</keyword>
<dbReference type="SMART" id="SM00342">
    <property type="entry name" value="HTH_ARAC"/>
    <property type="match status" value="1"/>
</dbReference>
<dbReference type="GO" id="GO:0003700">
    <property type="term" value="F:DNA-binding transcription factor activity"/>
    <property type="evidence" value="ECO:0007669"/>
    <property type="project" value="InterPro"/>
</dbReference>
<dbReference type="Gene3D" id="3.40.50.2300">
    <property type="match status" value="1"/>
</dbReference>
<dbReference type="InterPro" id="IPR036097">
    <property type="entry name" value="HisK_dim/P_sf"/>
</dbReference>
<dbReference type="SUPFAM" id="SSF63829">
    <property type="entry name" value="Calcium-dependent phosphotriesterase"/>
    <property type="match status" value="2"/>
</dbReference>
<dbReference type="InterPro" id="IPR004358">
    <property type="entry name" value="Sig_transdc_His_kin-like_C"/>
</dbReference>
<dbReference type="SUPFAM" id="SSF47384">
    <property type="entry name" value="Homodimeric domain of signal transducing histidine kinase"/>
    <property type="match status" value="1"/>
</dbReference>
<name>A0A3B0TQF8_9ZZZZ</name>
<dbReference type="SUPFAM" id="SSF52172">
    <property type="entry name" value="CheY-like"/>
    <property type="match status" value="1"/>
</dbReference>
<keyword evidence="4" id="KW-1133">Transmembrane helix</keyword>
<dbReference type="PROSITE" id="PS50110">
    <property type="entry name" value="RESPONSE_REGULATORY"/>
    <property type="match status" value="1"/>
</dbReference>
<dbReference type="Pfam" id="PF00072">
    <property type="entry name" value="Response_reg"/>
    <property type="match status" value="1"/>
</dbReference>
<evidence type="ECO:0000256" key="3">
    <source>
        <dbReference type="ARBA" id="ARBA00023163"/>
    </source>
</evidence>
<dbReference type="PROSITE" id="PS01124">
    <property type="entry name" value="HTH_ARAC_FAMILY_2"/>
    <property type="match status" value="1"/>
</dbReference>
<dbReference type="Gene3D" id="2.60.40.10">
    <property type="entry name" value="Immunoglobulins"/>
    <property type="match status" value="1"/>
</dbReference>
<keyword evidence="8" id="KW-0238">DNA-binding</keyword>
<evidence type="ECO:0000313" key="8">
    <source>
        <dbReference type="EMBL" id="VAW20865.1"/>
    </source>
</evidence>
<dbReference type="SMART" id="SM00388">
    <property type="entry name" value="HisKA"/>
    <property type="match status" value="1"/>
</dbReference>
<dbReference type="Pfam" id="PF00512">
    <property type="entry name" value="HisKA"/>
    <property type="match status" value="1"/>
</dbReference>
<dbReference type="InterPro" id="IPR003661">
    <property type="entry name" value="HisK_dim/P_dom"/>
</dbReference>
<dbReference type="SUPFAM" id="SSF46689">
    <property type="entry name" value="Homeodomain-like"/>
    <property type="match status" value="1"/>
</dbReference>
<dbReference type="SUPFAM" id="SSF55874">
    <property type="entry name" value="ATPase domain of HSP90 chaperone/DNA topoisomerase II/histidine kinase"/>
    <property type="match status" value="1"/>
</dbReference>
<dbReference type="InterPro" id="IPR003594">
    <property type="entry name" value="HATPase_dom"/>
</dbReference>
<dbReference type="InterPro" id="IPR011006">
    <property type="entry name" value="CheY-like_superfamily"/>
</dbReference>
<proteinExistence type="predicted"/>
<dbReference type="Pfam" id="PF07495">
    <property type="entry name" value="Y_Y_Y"/>
    <property type="match status" value="1"/>
</dbReference>
<evidence type="ECO:0000259" key="6">
    <source>
        <dbReference type="PROSITE" id="PS50109"/>
    </source>
</evidence>
<dbReference type="Gene3D" id="3.30.565.10">
    <property type="entry name" value="Histidine kinase-like ATPase, C-terminal domain"/>
    <property type="match status" value="1"/>
</dbReference>
<dbReference type="PANTHER" id="PTHR43547">
    <property type="entry name" value="TWO-COMPONENT HISTIDINE KINASE"/>
    <property type="match status" value="1"/>
</dbReference>
<keyword evidence="4" id="KW-0812">Transmembrane</keyword>
<dbReference type="CDD" id="cd00075">
    <property type="entry name" value="HATPase"/>
    <property type="match status" value="1"/>
</dbReference>
<dbReference type="InterPro" id="IPR011110">
    <property type="entry name" value="Reg_prop"/>
</dbReference>
<dbReference type="Gene3D" id="1.10.287.130">
    <property type="match status" value="1"/>
</dbReference>
<dbReference type="PANTHER" id="PTHR43547:SF2">
    <property type="entry name" value="HYBRID SIGNAL TRANSDUCTION HISTIDINE KINASE C"/>
    <property type="match status" value="1"/>
</dbReference>
<feature type="domain" description="Histidine kinase" evidence="6">
    <location>
        <begin position="845"/>
        <end position="1062"/>
    </location>
</feature>
<dbReference type="InterPro" id="IPR015943">
    <property type="entry name" value="WD40/YVTN_repeat-like_dom_sf"/>
</dbReference>
<keyword evidence="1" id="KW-0597">Phosphoprotein</keyword>
<dbReference type="InterPro" id="IPR018060">
    <property type="entry name" value="HTH_AraC"/>
</dbReference>
<dbReference type="InterPro" id="IPR036890">
    <property type="entry name" value="HATPase_C_sf"/>
</dbReference>
<dbReference type="PRINTS" id="PR00344">
    <property type="entry name" value="BCTRLSENSOR"/>
</dbReference>
<dbReference type="CDD" id="cd00082">
    <property type="entry name" value="HisKA"/>
    <property type="match status" value="1"/>
</dbReference>
<dbReference type="EMBL" id="UOEP01000130">
    <property type="protein sequence ID" value="VAW20865.1"/>
    <property type="molecule type" value="Genomic_DNA"/>
</dbReference>
<dbReference type="SMART" id="SM00387">
    <property type="entry name" value="HATPase_c"/>
    <property type="match status" value="1"/>
</dbReference>
<evidence type="ECO:0000256" key="4">
    <source>
        <dbReference type="SAM" id="Phobius"/>
    </source>
</evidence>
<dbReference type="Pfam" id="PF02518">
    <property type="entry name" value="HATPase_c"/>
    <property type="match status" value="1"/>
</dbReference>
<feature type="domain" description="HTH araC/xylS-type" evidence="5">
    <location>
        <begin position="1261"/>
        <end position="1360"/>
    </location>
</feature>
<evidence type="ECO:0000259" key="5">
    <source>
        <dbReference type="PROSITE" id="PS01124"/>
    </source>
</evidence>
<dbReference type="PROSITE" id="PS51257">
    <property type="entry name" value="PROKAR_LIPOPROTEIN"/>
    <property type="match status" value="1"/>
</dbReference>
<feature type="transmembrane region" description="Helical" evidence="4">
    <location>
        <begin position="796"/>
        <end position="816"/>
    </location>
</feature>
<gene>
    <name evidence="8" type="ORF">MNBD_BACTEROID01-1560</name>
</gene>
<dbReference type="Pfam" id="PF12833">
    <property type="entry name" value="HTH_18"/>
    <property type="match status" value="1"/>
</dbReference>
<sequence>MRYTGLFYFLMLFLLSCTGSYATKTSFEFRQLNNSTGLSNSSVNTIFQDSGHLLWIGTWDGLNRYDGYGITIFRPELNNPNSLSNQVILKIVEGKAGDIWVLTMHGINRYNKKTNLFTRYLFSNTDNIPLTATEYHIASDNRKTVFCAAKGWGLGYYGQDSLRLLKTKNLPQVPLKKMEFSPSGNLLLLYETGQLFKVKISYRQNGLISAEDETILADNAIDFVNFTENEILIIQGNKQLWRYSVSDKEKYYSGLEGIRKYVGMVNEGFVFLGNTGYFILNHQLKITHSPWLKLIAGREVLTVTEGGENIIWVGTDGDGVIKAYPRQKPFQLFNTEQIPEMGGGIVRAFCKIPGHSFWVGTKGRGVFQLDTDFSHHPKEDIVFRHLHDKNSSLNNSVYSLLKGADSLLFIGSDGDGLSVYDLKNSKLIDWQDIKGSGSCAGFKSVYSIYQDRSGMLWLGTSGYGMVRCRVKRAGEHLKVSNFKQYLANEDSIEGLSSNIIFSIIPGGNDKLWVGTRLGGLNLFNKNTQRFRVFRKNGTDSLSLSNNDILCLLKDTKDQLWVGTSLGLNRLVSLNNNGEAEFESFSVNEGLPNNTIHGLVCDEKNNLWISTNSGLSNFLVNENRFRNFTQTDGLQDNEFADGAFFKDPQNNILFFGGVNGFNYFNPSDIGENTLIPDLLVNEIKGQNQQSPLHHAFVVSPQSGTPPKITLKYGQNFFDINLGALSYINNEKCQYAYRLENFDQSWNFIQSRRNFSFTNVPPGEYVLWLRWSNSDGVWSKPVRAIVFQIKPVYWKSGWAVALYVLLGILFLLFIFNYYKKQQLLQQNILLRQKDKEMHQNQLQFFTNIAHEFQTPLTLIAGPSQKLFEATGLSSAHSNFARLIQRNAHRLLFLTQQLLDFRKAEANHLEIQQAQFDLVQLAGQIAGLFDELAFQKKIDYRVETPPQLTGWFDQDKLEKILFNLLSNAFKYTPGSGMVRLLLSAKTKVEILASNSGRGIPKEELPNLFERFSVANSKGEADPGKFRAGIGLAYTKSMVTAMGGTITVESEPNGMTHFLVSLPYNKNGITEESLAEKHHSVTLSNLLQNIPVEAENYKQETPEKIMQVEAFEKKKKTILIVEDEGDIRRLLKELLKNDYRLLEASNGVEALGIMGKETPDIIVSDVIMPEMDGIAFCKKVKEQESTCHIPVIMLTAKTALEHRVEGIMSGADSYIPKPFHPQHLEARIQNLLEQRQRLSDYFNQLPDDPGFEPFDIDKGDKDFIRRIIGIIKQNINNPEFHTETIEKEMGVSRAKLFRRIKQITGYTPGELIRIVRLNHASKLLSHTRQTVTEVFYSSGFNNRSYFYREFKKLYNMSPKEYQKSRTKSN</sequence>
<dbReference type="InterPro" id="IPR009057">
    <property type="entry name" value="Homeodomain-like_sf"/>
</dbReference>
<dbReference type="InterPro" id="IPR005467">
    <property type="entry name" value="His_kinase_dom"/>
</dbReference>
<dbReference type="Pfam" id="PF07494">
    <property type="entry name" value="Reg_prop"/>
    <property type="match status" value="4"/>
</dbReference>
<evidence type="ECO:0000256" key="2">
    <source>
        <dbReference type="ARBA" id="ARBA00023015"/>
    </source>
</evidence>
<feature type="domain" description="Response regulatory" evidence="7">
    <location>
        <begin position="1113"/>
        <end position="1228"/>
    </location>
</feature>
<organism evidence="8">
    <name type="scientific">hydrothermal vent metagenome</name>
    <dbReference type="NCBI Taxonomy" id="652676"/>
    <lineage>
        <taxon>unclassified sequences</taxon>
        <taxon>metagenomes</taxon>
        <taxon>ecological metagenomes</taxon>
    </lineage>
</organism>
<accession>A0A3B0TQF8</accession>
<dbReference type="InterPro" id="IPR011123">
    <property type="entry name" value="Y_Y_Y"/>
</dbReference>
<dbReference type="PROSITE" id="PS50109">
    <property type="entry name" value="HIS_KIN"/>
    <property type="match status" value="1"/>
</dbReference>
<protein>
    <submittedName>
        <fullName evidence="8">DNA-binding response regulator, AraC family</fullName>
    </submittedName>
</protein>
<reference evidence="8" key="1">
    <citation type="submission" date="2018-06" db="EMBL/GenBank/DDBJ databases">
        <authorList>
            <person name="Zhirakovskaya E."/>
        </authorList>
    </citation>
    <scope>NUCLEOTIDE SEQUENCE</scope>
</reference>
<dbReference type="SMART" id="SM00448">
    <property type="entry name" value="REC"/>
    <property type="match status" value="1"/>
</dbReference>
<evidence type="ECO:0000256" key="1">
    <source>
        <dbReference type="ARBA" id="ARBA00022553"/>
    </source>
</evidence>
<dbReference type="Gene3D" id="1.10.10.60">
    <property type="entry name" value="Homeodomain-like"/>
    <property type="match status" value="1"/>
</dbReference>
<dbReference type="InterPro" id="IPR001789">
    <property type="entry name" value="Sig_transdc_resp-reg_receiver"/>
</dbReference>
<dbReference type="GO" id="GO:0000155">
    <property type="term" value="F:phosphorelay sensor kinase activity"/>
    <property type="evidence" value="ECO:0007669"/>
    <property type="project" value="InterPro"/>
</dbReference>
<dbReference type="InterPro" id="IPR013783">
    <property type="entry name" value="Ig-like_fold"/>
</dbReference>
<evidence type="ECO:0000259" key="7">
    <source>
        <dbReference type="PROSITE" id="PS50110"/>
    </source>
</evidence>
<keyword evidence="4" id="KW-0472">Membrane</keyword>
<keyword evidence="2" id="KW-0805">Transcription regulation</keyword>